<proteinExistence type="predicted"/>
<comment type="caution">
    <text evidence="2">The sequence shown here is derived from an EMBL/GenBank/DDBJ whole genome shotgun (WGS) entry which is preliminary data.</text>
</comment>
<evidence type="ECO:0000313" key="4">
    <source>
        <dbReference type="Proteomes" id="UP000014137"/>
    </source>
</evidence>
<evidence type="ECO:0000256" key="1">
    <source>
        <dbReference type="SAM" id="SignalP"/>
    </source>
</evidence>
<evidence type="ECO:0000313" key="3">
    <source>
        <dbReference type="EMBL" id="OOC07003.1"/>
    </source>
</evidence>
<dbReference type="PATRIC" id="fig|1238180.3.peg.5942"/>
<gene>
    <name evidence="3" type="ORF">B0293_07960</name>
    <name evidence="2" type="ORF">C791_6027</name>
</gene>
<feature type="signal peptide" evidence="1">
    <location>
        <begin position="1"/>
        <end position="26"/>
    </location>
</feature>
<reference evidence="3 5" key="2">
    <citation type="submission" date="2017-02" db="EMBL/GenBank/DDBJ databases">
        <title>Amycolatopsis azurea DSM 43854 draft genome.</title>
        <authorList>
            <person name="Mayilraj S."/>
        </authorList>
    </citation>
    <scope>NUCLEOTIDE SEQUENCE [LARGE SCALE GENOMIC DNA]</scope>
    <source>
        <strain evidence="3 5">DSM 43854</strain>
    </source>
</reference>
<dbReference type="AlphaFoldDB" id="M2QCF9"/>
<dbReference type="EMBL" id="ANMG01000059">
    <property type="protein sequence ID" value="EMD24411.1"/>
    <property type="molecule type" value="Genomic_DNA"/>
</dbReference>
<evidence type="ECO:0000313" key="5">
    <source>
        <dbReference type="Proteomes" id="UP000188551"/>
    </source>
</evidence>
<keyword evidence="5" id="KW-1185">Reference proteome</keyword>
<keyword evidence="1" id="KW-0732">Signal</keyword>
<reference evidence="2 4" key="1">
    <citation type="submission" date="2012-10" db="EMBL/GenBank/DDBJ databases">
        <title>Genome assembly of Amycolatopsis azurea DSM 43854.</title>
        <authorList>
            <person name="Khatri I."/>
            <person name="Kaur I."/>
            <person name="Subramanian S."/>
            <person name="Mayilraj S."/>
        </authorList>
    </citation>
    <scope>NUCLEOTIDE SEQUENCE [LARGE SCALE GENOMIC DNA]</scope>
    <source>
        <strain evidence="2 4">DSM 43854</strain>
    </source>
</reference>
<dbReference type="Proteomes" id="UP000014137">
    <property type="component" value="Unassembled WGS sequence"/>
</dbReference>
<name>M2QCF9_9PSEU</name>
<protein>
    <submittedName>
        <fullName evidence="3">Transporter</fullName>
    </submittedName>
</protein>
<sequence length="408" mass="45055">MNHRRPGRVALMISTLVLLIGSMASATQTAALATPLAIPQESPPPGYPLPHTDRNIPEPVTFDGCYLSRPNPADGYFKNRFSTCQITQLHYKRYACPEQACPLVGEAVVFVVVTRNMEPGQRRVVIGHRMQFSSLRGLPDTTRFGATMTCAAKYTTGTADCDVPEAKISKSIAEWKAQPVENTVFTMRGQDVPDPKESPEIQAEKRTWYKLGRTLFVEGENGVVENAPVLSAEARCDDADYVRGSKCVFQRPALFFVDLQEPAAADYGRLVADAIRRNIKEAYPGSAVGHYIPGWLGDILALRTHPLTRTNHQPAQEANKTVSERYCAARWGPDWRTGPDGTVLKCAAYPFNSTRDGAGRYPGHSAGGAFAVKPVAESVFLAMEQTVNDFISRHHILDGDQYWIWILD</sequence>
<organism evidence="2 4">
    <name type="scientific">Amycolatopsis azurea DSM 43854</name>
    <dbReference type="NCBI Taxonomy" id="1238180"/>
    <lineage>
        <taxon>Bacteria</taxon>
        <taxon>Bacillati</taxon>
        <taxon>Actinomycetota</taxon>
        <taxon>Actinomycetes</taxon>
        <taxon>Pseudonocardiales</taxon>
        <taxon>Pseudonocardiaceae</taxon>
        <taxon>Amycolatopsis</taxon>
    </lineage>
</organism>
<accession>M2QCF9</accession>
<dbReference type="Proteomes" id="UP000188551">
    <property type="component" value="Unassembled WGS sequence"/>
</dbReference>
<evidence type="ECO:0000313" key="2">
    <source>
        <dbReference type="EMBL" id="EMD24411.1"/>
    </source>
</evidence>
<feature type="chain" id="PRO_5004022873" evidence="1">
    <location>
        <begin position="27"/>
        <end position="408"/>
    </location>
</feature>
<dbReference type="EMBL" id="MUXN01000005">
    <property type="protein sequence ID" value="OOC07003.1"/>
    <property type="molecule type" value="Genomic_DNA"/>
</dbReference>